<protein>
    <submittedName>
        <fullName evidence="1">Uncharacterized protein</fullName>
    </submittedName>
</protein>
<dbReference type="Proteomes" id="UP000830671">
    <property type="component" value="Chromosome 6"/>
</dbReference>
<dbReference type="RefSeq" id="XP_049149036.1">
    <property type="nucleotide sequence ID" value="XM_049291890.1"/>
</dbReference>
<accession>A0A9Q8WLP7</accession>
<sequence length="98" mass="10996">KKGCYPRPRRTGAGSGLECRAGGGGYQVARSWPQKRRRTRHSKGIELTRVLWGILYPGGHLIWCRVVGDSSSQSQVQKSSRRRMLMRGIATWYAGAYS</sequence>
<dbReference type="GeneID" id="73346900"/>
<dbReference type="KEGG" id="clup:CLUP02_12932"/>
<feature type="non-terminal residue" evidence="1">
    <location>
        <position position="1"/>
    </location>
</feature>
<keyword evidence="2" id="KW-1185">Reference proteome</keyword>
<dbReference type="AlphaFoldDB" id="A0A9Q8WLP7"/>
<organism evidence="1 2">
    <name type="scientific">Colletotrichum lupini</name>
    <dbReference type="NCBI Taxonomy" id="145971"/>
    <lineage>
        <taxon>Eukaryota</taxon>
        <taxon>Fungi</taxon>
        <taxon>Dikarya</taxon>
        <taxon>Ascomycota</taxon>
        <taxon>Pezizomycotina</taxon>
        <taxon>Sordariomycetes</taxon>
        <taxon>Hypocreomycetidae</taxon>
        <taxon>Glomerellales</taxon>
        <taxon>Glomerellaceae</taxon>
        <taxon>Colletotrichum</taxon>
        <taxon>Colletotrichum acutatum species complex</taxon>
    </lineage>
</organism>
<proteinExistence type="predicted"/>
<name>A0A9Q8WLP7_9PEZI</name>
<dbReference type="EMBL" id="CP019478">
    <property type="protein sequence ID" value="UQC87427.1"/>
    <property type="molecule type" value="Genomic_DNA"/>
</dbReference>
<evidence type="ECO:0000313" key="1">
    <source>
        <dbReference type="EMBL" id="UQC87427.1"/>
    </source>
</evidence>
<evidence type="ECO:0000313" key="2">
    <source>
        <dbReference type="Proteomes" id="UP000830671"/>
    </source>
</evidence>
<gene>
    <name evidence="1" type="ORF">CLUP02_12932</name>
</gene>
<reference evidence="1" key="1">
    <citation type="journal article" date="2021" name="Mol. Plant Microbe Interact.">
        <title>Complete Genome Sequence of the Plant-Pathogenic Fungus Colletotrichum lupini.</title>
        <authorList>
            <person name="Baroncelli R."/>
            <person name="Pensec F."/>
            <person name="Da Lio D."/>
            <person name="Boufleur T."/>
            <person name="Vicente I."/>
            <person name="Sarrocco S."/>
            <person name="Picot A."/>
            <person name="Baraldi E."/>
            <person name="Sukno S."/>
            <person name="Thon M."/>
            <person name="Le Floch G."/>
        </authorList>
    </citation>
    <scope>NUCLEOTIDE SEQUENCE</scope>
    <source>
        <strain evidence="1">IMI 504893</strain>
    </source>
</reference>